<dbReference type="SMART" id="SM00487">
    <property type="entry name" value="DEXDc"/>
    <property type="match status" value="1"/>
</dbReference>
<keyword evidence="7" id="KW-0347">Helicase</keyword>
<dbReference type="Proteomes" id="UP000593943">
    <property type="component" value="Chromosome"/>
</dbReference>
<dbReference type="Gene3D" id="1.10.3210.30">
    <property type="match status" value="1"/>
</dbReference>
<dbReference type="PROSITE" id="PS51192">
    <property type="entry name" value="HELICASE_ATP_BIND_1"/>
    <property type="match status" value="1"/>
</dbReference>
<sequence length="815" mass="91924">MVPRRVVVGYNELLARKDKTGAVQTLRDHLHGAGRLAESFEDEFSATAKTAALLHDLGKATEKFQRYLLSDDGRRGDVIHAWQGAFVVNDFETEPGSQKIAQELLEMVISRHHGGLPDCIAMNGDEGFFDRLTDETESDEKYSYQEVLNNLSELNLDTSNMFSESVKDVTGLFRAMKDSGVSTCDSMCFFLGLYVKYIFSRLVDADRLDAACFESKRTYVPNEADWEALLERFQKNLSAFDSSSEIGAVRKRVSDLCREASGRRTGIYKLSVPTGGGKTLSSLNFALHHALKTGKRRIIYVIPFLSITAQTSKVFRDILDLDDDGDVLLEHYSSVGMDDESAVGRKLSEVERESEDEGERQRKLAAERWDSPIIVTTMVQFLETVMSAKGTKLRKFHNMTDSVIIFDEIQSLPTNTINLFNEVVSFLSSMLGCTILLCSATQPLLERTERKNLLLSDHPELIEVPEGDVAKLKRTNIVASVEQKTCDELASIVLERARENGNCLAIVNLKSEAENICRALRELDDRHEFEIVHLSTSMCGKHRMDKLNHVRALLDGESRSRVICVSTQLIEAGVDISFSCVVRAMAGLDSILQAAGRCNRNGESSEAKSVYVYPVKDETGLNNLKDIQTGKELTDQLVREYPNEDLLSKGMLEEYYGRFLARLQERPDAMDYALPGGESKTAYGLLSFNTRGRGEYRNRHDGGEYPYAFAQGFKTVNDGFHVIPNLTKDIVVRYGRASELLDRLADLDDLREKVRVLRLLQQYSVSLFDRDFDLLYQKRAFILVNKEFNIYALDSSYYDDVYGVLRESEMPVMMI</sequence>
<name>A0A7L9SSU8_9BIFI</name>
<dbReference type="SUPFAM" id="SSF52540">
    <property type="entry name" value="P-loop containing nucleoside triphosphate hydrolases"/>
    <property type="match status" value="1"/>
</dbReference>
<evidence type="ECO:0000256" key="8">
    <source>
        <dbReference type="ARBA" id="ARBA00022840"/>
    </source>
</evidence>
<evidence type="ECO:0000256" key="1">
    <source>
        <dbReference type="ARBA" id="ARBA00006847"/>
    </source>
</evidence>
<dbReference type="EMBL" id="CP062938">
    <property type="protein sequence ID" value="QOL33257.1"/>
    <property type="molecule type" value="Genomic_DNA"/>
</dbReference>
<dbReference type="SMART" id="SM00490">
    <property type="entry name" value="HELICc"/>
    <property type="match status" value="1"/>
</dbReference>
<evidence type="ECO:0000259" key="11">
    <source>
        <dbReference type="PROSITE" id="PS51192"/>
    </source>
</evidence>
<dbReference type="InterPro" id="IPR054712">
    <property type="entry name" value="Cas3-like_dom"/>
</dbReference>
<evidence type="ECO:0000256" key="10">
    <source>
        <dbReference type="SAM" id="MobiDB-lite"/>
    </source>
</evidence>
<keyword evidence="5" id="KW-0547">Nucleotide-binding</keyword>
<keyword evidence="8" id="KW-0067">ATP-binding</keyword>
<comment type="similarity">
    <text evidence="2">In the central section; belongs to the CRISPR-associated helicase Cas3 family.</text>
</comment>
<proteinExistence type="inferred from homology"/>
<dbReference type="InterPro" id="IPR006483">
    <property type="entry name" value="CRISPR-assoc_Cas3_HD"/>
</dbReference>
<dbReference type="NCBIfam" id="TIGR01587">
    <property type="entry name" value="cas3_core"/>
    <property type="match status" value="1"/>
</dbReference>
<evidence type="ECO:0000313" key="14">
    <source>
        <dbReference type="Proteomes" id="UP000593943"/>
    </source>
</evidence>
<dbReference type="GO" id="GO:0005524">
    <property type="term" value="F:ATP binding"/>
    <property type="evidence" value="ECO:0007669"/>
    <property type="project" value="UniProtKB-KW"/>
</dbReference>
<accession>A0A7L9SSU8</accession>
<dbReference type="GO" id="GO:0016787">
    <property type="term" value="F:hydrolase activity"/>
    <property type="evidence" value="ECO:0007669"/>
    <property type="project" value="UniProtKB-KW"/>
</dbReference>
<gene>
    <name evidence="13" type="ORF">BE0216_10610</name>
</gene>
<keyword evidence="13" id="KW-0255">Endonuclease</keyword>
<dbReference type="SUPFAM" id="SSF109604">
    <property type="entry name" value="HD-domain/PDEase-like"/>
    <property type="match status" value="1"/>
</dbReference>
<dbReference type="InterPro" id="IPR006674">
    <property type="entry name" value="HD_domain"/>
</dbReference>
<dbReference type="Pfam" id="PF01966">
    <property type="entry name" value="HD"/>
    <property type="match status" value="1"/>
</dbReference>
<evidence type="ECO:0000256" key="3">
    <source>
        <dbReference type="ARBA" id="ARBA00022722"/>
    </source>
</evidence>
<dbReference type="GO" id="GO:0004519">
    <property type="term" value="F:endonuclease activity"/>
    <property type="evidence" value="ECO:0007669"/>
    <property type="project" value="UniProtKB-KW"/>
</dbReference>
<protein>
    <submittedName>
        <fullName evidence="13">CRISPR-associated helicase/endonuclease Cas3</fullName>
    </submittedName>
</protein>
<dbReference type="OrthoDB" id="9810236at2"/>
<comment type="similarity">
    <text evidence="1">In the N-terminal section; belongs to the CRISPR-associated nuclease Cas3-HD family.</text>
</comment>
<feature type="domain" description="Helicase ATP-binding" evidence="11">
    <location>
        <begin position="270"/>
        <end position="460"/>
    </location>
</feature>
<evidence type="ECO:0000259" key="12">
    <source>
        <dbReference type="PROSITE" id="PS51643"/>
    </source>
</evidence>
<evidence type="ECO:0000313" key="13">
    <source>
        <dbReference type="EMBL" id="QOL33257.1"/>
    </source>
</evidence>
<evidence type="ECO:0000256" key="2">
    <source>
        <dbReference type="ARBA" id="ARBA00009046"/>
    </source>
</evidence>
<dbReference type="GO" id="GO:0003676">
    <property type="term" value="F:nucleic acid binding"/>
    <property type="evidence" value="ECO:0007669"/>
    <property type="project" value="InterPro"/>
</dbReference>
<reference evidence="13 14" key="1">
    <citation type="submission" date="2020-10" db="EMBL/GenBank/DDBJ databases">
        <title>Genome sequencing of Bifidobacterium eulemuris_DSMZ_100216.</title>
        <authorList>
            <person name="Kim J."/>
        </authorList>
    </citation>
    <scope>NUCLEOTIDE SEQUENCE [LARGE SCALE GENOMIC DNA]</scope>
    <source>
        <strain evidence="13 14">DSM 100216</strain>
    </source>
</reference>
<dbReference type="InterPro" id="IPR038257">
    <property type="entry name" value="CRISPR-assoc_Cas3_HD_sf"/>
</dbReference>
<dbReference type="Pfam" id="PF00270">
    <property type="entry name" value="DEAD"/>
    <property type="match status" value="1"/>
</dbReference>
<keyword evidence="6" id="KW-0378">Hydrolase</keyword>
<evidence type="ECO:0000256" key="7">
    <source>
        <dbReference type="ARBA" id="ARBA00022806"/>
    </source>
</evidence>
<keyword evidence="9" id="KW-0051">Antiviral defense</keyword>
<feature type="region of interest" description="Disordered" evidence="10">
    <location>
        <begin position="343"/>
        <end position="362"/>
    </location>
</feature>
<dbReference type="GO" id="GO:0051607">
    <property type="term" value="P:defense response to virus"/>
    <property type="evidence" value="ECO:0007669"/>
    <property type="project" value="UniProtKB-KW"/>
</dbReference>
<keyword evidence="3" id="KW-0540">Nuclease</keyword>
<dbReference type="InterPro" id="IPR014001">
    <property type="entry name" value="Helicase_ATP-bd"/>
</dbReference>
<organism evidence="13 14">
    <name type="scientific">Bifidobacterium eulemuris</name>
    <dbReference type="NCBI Taxonomy" id="1765219"/>
    <lineage>
        <taxon>Bacteria</taxon>
        <taxon>Bacillati</taxon>
        <taxon>Actinomycetota</taxon>
        <taxon>Actinomycetes</taxon>
        <taxon>Bifidobacteriales</taxon>
        <taxon>Bifidobacteriaceae</taxon>
        <taxon>Bifidobacterium</taxon>
    </lineage>
</organism>
<dbReference type="InterPro" id="IPR027417">
    <property type="entry name" value="P-loop_NTPase"/>
</dbReference>
<dbReference type="KEGG" id="beu:BE0216_10610"/>
<evidence type="ECO:0000256" key="9">
    <source>
        <dbReference type="ARBA" id="ARBA00023118"/>
    </source>
</evidence>
<dbReference type="AlphaFoldDB" id="A0A7L9SSU8"/>
<evidence type="ECO:0000256" key="4">
    <source>
        <dbReference type="ARBA" id="ARBA00022723"/>
    </source>
</evidence>
<dbReference type="InterPro" id="IPR011545">
    <property type="entry name" value="DEAD/DEAH_box_helicase_dom"/>
</dbReference>
<dbReference type="Gene3D" id="3.40.50.300">
    <property type="entry name" value="P-loop containing nucleotide triphosphate hydrolases"/>
    <property type="match status" value="2"/>
</dbReference>
<keyword evidence="14" id="KW-1185">Reference proteome</keyword>
<dbReference type="PROSITE" id="PS51643">
    <property type="entry name" value="HD_CAS3"/>
    <property type="match status" value="1"/>
</dbReference>
<dbReference type="GO" id="GO:0004386">
    <property type="term" value="F:helicase activity"/>
    <property type="evidence" value="ECO:0007669"/>
    <property type="project" value="UniProtKB-KW"/>
</dbReference>
<dbReference type="InterPro" id="IPR006474">
    <property type="entry name" value="Helicase_Cas3_CRISPR-ass_core"/>
</dbReference>
<evidence type="ECO:0000256" key="5">
    <source>
        <dbReference type="ARBA" id="ARBA00022741"/>
    </source>
</evidence>
<feature type="domain" description="HD Cas3-type" evidence="12">
    <location>
        <begin position="19"/>
        <end position="208"/>
    </location>
</feature>
<dbReference type="Pfam" id="PF22590">
    <property type="entry name" value="Cas3-like_C_2"/>
    <property type="match status" value="1"/>
</dbReference>
<evidence type="ECO:0000256" key="6">
    <source>
        <dbReference type="ARBA" id="ARBA00022801"/>
    </source>
</evidence>
<dbReference type="CDD" id="cd09641">
    <property type="entry name" value="Cas3''_I"/>
    <property type="match status" value="1"/>
</dbReference>
<dbReference type="GO" id="GO:0046872">
    <property type="term" value="F:metal ion binding"/>
    <property type="evidence" value="ECO:0007669"/>
    <property type="project" value="UniProtKB-KW"/>
</dbReference>
<dbReference type="CDD" id="cd17930">
    <property type="entry name" value="DEXHc_cas3"/>
    <property type="match status" value="1"/>
</dbReference>
<keyword evidence="4" id="KW-0479">Metal-binding</keyword>
<dbReference type="NCBIfam" id="TIGR01596">
    <property type="entry name" value="cas3_HD"/>
    <property type="match status" value="1"/>
</dbReference>
<dbReference type="InterPro" id="IPR001650">
    <property type="entry name" value="Helicase_C-like"/>
</dbReference>